<dbReference type="EMBL" id="KV454295">
    <property type="protein sequence ID" value="ODQ72330.1"/>
    <property type="molecule type" value="Genomic_DNA"/>
</dbReference>
<reference evidence="1 2" key="1">
    <citation type="journal article" date="2016" name="Proc. Natl. Acad. Sci. U.S.A.">
        <title>Comparative genomics of biotechnologically important yeasts.</title>
        <authorList>
            <person name="Riley R."/>
            <person name="Haridas S."/>
            <person name="Wolfe K.H."/>
            <person name="Lopes M.R."/>
            <person name="Hittinger C.T."/>
            <person name="Goeker M."/>
            <person name="Salamov A.A."/>
            <person name="Wisecaver J.H."/>
            <person name="Long T.M."/>
            <person name="Calvey C.H."/>
            <person name="Aerts A.L."/>
            <person name="Barry K.W."/>
            <person name="Choi C."/>
            <person name="Clum A."/>
            <person name="Coughlan A.Y."/>
            <person name="Deshpande S."/>
            <person name="Douglass A.P."/>
            <person name="Hanson S.J."/>
            <person name="Klenk H.-P."/>
            <person name="LaButti K.M."/>
            <person name="Lapidus A."/>
            <person name="Lindquist E.A."/>
            <person name="Lipzen A.M."/>
            <person name="Meier-Kolthoff J.P."/>
            <person name="Ohm R.A."/>
            <person name="Otillar R.P."/>
            <person name="Pangilinan J.L."/>
            <person name="Peng Y."/>
            <person name="Rokas A."/>
            <person name="Rosa C.A."/>
            <person name="Scheuner C."/>
            <person name="Sibirny A.A."/>
            <person name="Slot J.C."/>
            <person name="Stielow J.B."/>
            <person name="Sun H."/>
            <person name="Kurtzman C.P."/>
            <person name="Blackwell M."/>
            <person name="Grigoriev I.V."/>
            <person name="Jeffries T.W."/>
        </authorList>
    </citation>
    <scope>NUCLEOTIDE SEQUENCE [LARGE SCALE GENOMIC DNA]</scope>
    <source>
        <strain evidence="1 2">NRRL Y-11557</strain>
    </source>
</reference>
<protein>
    <submittedName>
        <fullName evidence="1">Uncharacterized protein</fullName>
    </submittedName>
</protein>
<evidence type="ECO:0000313" key="2">
    <source>
        <dbReference type="Proteomes" id="UP000094385"/>
    </source>
</evidence>
<gene>
    <name evidence="1" type="ORF">LIPSTDRAFT_104980</name>
</gene>
<organism evidence="1 2">
    <name type="scientific">Lipomyces starkeyi NRRL Y-11557</name>
    <dbReference type="NCBI Taxonomy" id="675824"/>
    <lineage>
        <taxon>Eukaryota</taxon>
        <taxon>Fungi</taxon>
        <taxon>Dikarya</taxon>
        <taxon>Ascomycota</taxon>
        <taxon>Saccharomycotina</taxon>
        <taxon>Lipomycetes</taxon>
        <taxon>Lipomycetales</taxon>
        <taxon>Lipomycetaceae</taxon>
        <taxon>Lipomyces</taxon>
    </lineage>
</organism>
<name>A0A1E3Q400_LIPST</name>
<dbReference type="Proteomes" id="UP000094385">
    <property type="component" value="Unassembled WGS sequence"/>
</dbReference>
<dbReference type="AlphaFoldDB" id="A0A1E3Q400"/>
<evidence type="ECO:0000313" key="1">
    <source>
        <dbReference type="EMBL" id="ODQ72330.1"/>
    </source>
</evidence>
<keyword evidence="2" id="KW-1185">Reference proteome</keyword>
<accession>A0A1E3Q400</accession>
<sequence>MLDHDGKTNLENDFEDLPKEWVHAVGSKLTDHLHQRQSLKQTNKLAELAMAVDPRFRLQFVADAHEKQRIKVEFRMYLDEYYPSEKCTIPLKRNVYMVTMSDHEDSAEDKVFDEVTRWFQLSTERSDSDPLAYFKSKHNDFPRISRFGARSFGRPWVLCAVGKSVFCKWQSYYSSQDPLG</sequence>
<proteinExistence type="predicted"/>